<evidence type="ECO:0000313" key="3">
    <source>
        <dbReference type="EMBL" id="KAG2409684.1"/>
    </source>
</evidence>
<dbReference type="Pfam" id="PF10441">
    <property type="entry name" value="Urb2"/>
    <property type="match status" value="1"/>
</dbReference>
<name>A0A8T0LCI1_PHAAN</name>
<dbReference type="PANTHER" id="PTHR15682">
    <property type="entry name" value="UNHEALTHY RIBOSOME BIOGENESIS PROTEIN 2 HOMOLOG"/>
    <property type="match status" value="1"/>
</dbReference>
<feature type="domain" description="Nucleolar 27S pre-rRNA processing Urb2/Npa2 C-terminal" evidence="2">
    <location>
        <begin position="1556"/>
        <end position="1772"/>
    </location>
</feature>
<comment type="caution">
    <text evidence="3">The sequence shown here is derived from an EMBL/GenBank/DDBJ whole genome shotgun (WGS) entry which is preliminary data.</text>
</comment>
<proteinExistence type="predicted"/>
<organism evidence="3 4">
    <name type="scientific">Phaseolus angularis</name>
    <name type="common">Azuki bean</name>
    <name type="synonym">Vigna angularis</name>
    <dbReference type="NCBI Taxonomy" id="3914"/>
    <lineage>
        <taxon>Eukaryota</taxon>
        <taxon>Viridiplantae</taxon>
        <taxon>Streptophyta</taxon>
        <taxon>Embryophyta</taxon>
        <taxon>Tracheophyta</taxon>
        <taxon>Spermatophyta</taxon>
        <taxon>Magnoliopsida</taxon>
        <taxon>eudicotyledons</taxon>
        <taxon>Gunneridae</taxon>
        <taxon>Pentapetalae</taxon>
        <taxon>rosids</taxon>
        <taxon>fabids</taxon>
        <taxon>Fabales</taxon>
        <taxon>Fabaceae</taxon>
        <taxon>Papilionoideae</taxon>
        <taxon>50 kb inversion clade</taxon>
        <taxon>NPAAA clade</taxon>
        <taxon>indigoferoid/millettioid clade</taxon>
        <taxon>Phaseoleae</taxon>
        <taxon>Vigna</taxon>
    </lineage>
</organism>
<dbReference type="InterPro" id="IPR052609">
    <property type="entry name" value="Ribosome_Biogenesis_Reg"/>
</dbReference>
<feature type="compositionally biased region" description="Basic residues" evidence="1">
    <location>
        <begin position="7"/>
        <end position="17"/>
    </location>
</feature>
<reference evidence="3 4" key="1">
    <citation type="submission" date="2020-05" db="EMBL/GenBank/DDBJ databases">
        <title>Vigna angularis (adzuki bean) Var. LongXiaoDou No. 4 denovo assembly.</title>
        <authorList>
            <person name="Xiang H."/>
        </authorList>
    </citation>
    <scope>NUCLEOTIDE SEQUENCE [LARGE SCALE GENOMIC DNA]</scope>
    <source>
        <tissue evidence="3">Leaf</tissue>
    </source>
</reference>
<evidence type="ECO:0000313" key="4">
    <source>
        <dbReference type="Proteomes" id="UP000743370"/>
    </source>
</evidence>
<dbReference type="InterPro" id="IPR018849">
    <property type="entry name" value="Urb2/Npa2_C"/>
</dbReference>
<protein>
    <recommendedName>
        <fullName evidence="2">Nucleolar 27S pre-rRNA processing Urb2/Npa2 C-terminal domain-containing protein</fullName>
    </recommendedName>
</protein>
<dbReference type="GO" id="GO:0005730">
    <property type="term" value="C:nucleolus"/>
    <property type="evidence" value="ECO:0007669"/>
    <property type="project" value="TreeGrafter"/>
</dbReference>
<sequence>MAGSKANAKRQNQKRKQRLDAEPQTSAKRLRSDIAPKRHGPWNNLQLILCIQDKDNDLSSKVNQAFNFVRSSVENGVGACQDCNTIKFPRLISYLNDWIVTLLFPPNGKKNWGDGKTPELEGIEAYMDIRCWEIFKLCLQESLKFHGSWSMPRNLLQTVQFVARDFLSLLEDTCISSGEVIISEERFKLYGTAIDCVSLVFLSHGGLSNKNLELWVETTKVLLDLVLKTYNNSLDDNNVGALAQRFLWSVLLPFSKLSVQRAKKGFHNFVDKLLEPLLHLSSELHLRVNRSNPIWTSRLKEAVEEVLSHGLFHQVHISEFLSLHGSENDVTACDEKSNDSKTTIKSYTRHLFDVLNRIIARKNAMAMGSLGLLFHLYATSARKFKLDEGLKTTEKIGDSRQPVPGKHSNSNTISADIQKSLFNFFVLIMEPLLLKINAYIEVEVDANTLLLDLQGLLKSVGNLLASFMREKVYLRTEDTSGGACLNFLKKIFNTLITSSTSVLHFSNYDTTNKMEIYGLPVNEILVAMGYLLQIEYEVIGEGLVNLWLLILSFSAINWNLGNAFDQCSLPCAIPALECQTIHLYSQLRQVEVAILALCKAIRLIICPEGYTEESSSRFLTFLSNEVHFEAVERLLSSQNFIHAIYKAVESIPEGQVCGCIRQIRDDISESLMWMKDFCPLVDGKKLQFFNLQVELFGRGLSRLYCLVLGSVTVTDGNRNLFGVSIKELMELMRPYLSIVVGQQPDTICKFFSSVTGQTVDRVVRKGKFLKKFGMSSQWVLVFFFQLYVSCQTLYRQASLMPPDLPKKSAEVVDYTAYSAFELMDRIDEIDFGFFSWIVQPSGSLLDVMKFISDIYLKHGPDDSSPLIYIFQSMALRRLIDVNKQIILFKYMQKKHYLQKPYRSQINTLKEEAAGLTNFIMENLSCVFQSPIFVSECVTCEDVVSVATQSNECDLGVYFADRKSLQTLIWSNVCKSVDVWSNHASKKQMKKFFSHLLHTYLQSVTSRFQESGKYQSVNAFSINKEAEVSCEEISNHMICHEENNLIPSSQNSPKLEALKCLTFMAENLKEHKHSLLVSINNSPHNVSVGFGLTIENIIRLSSAVCCFSRVLWGLTSSTGLTDAKDIDEKQLLILKSEHASELNSCISFLMELSDVFVNKFLVESNQLSNSSHSTQHSEDPVMQVSLSLTNLAPKVAVSKANTSAGPQNECKAAATCFTLSVDNVSKGFSDLGRALNPKGENSVARVLAGVDYSEPQGLNKHFLRSLVKADHPEIALLLRQLLIAFSSLLRLNLHRNDRFLPSSLVSTFIEISQLLLLEFAEMVVVPQQSALLLFDGACSYLRELVGYFPFTDPTSSRKVHTELIQVHMRAIGKSILLQGKGRTLTFHERQSSAKPLHCGSAEAYSSTELHCFALDEFRTRLRKSFKAYIEKSFELHLLSTIQVIERSLVGILEGCTVIYDVKTSKDGEEILSVVAGGIDCFRMILEFVSGRKGLKMIKRHSQSLVSAVFNIIVHLQTLLIFYDNLASGTVVSTPDPGSAILMGVEVLVTVSRKQAQFPMDVGQILHIPAVLFQNVCQFRVTKAPGPSEPLMISKKHICDPVKRVGHVDHQFLVSLFIVSCQLLCTIIMHRPSECRQCVAHLEASVAVLLNCLETVSDDESKMSKGCFSSDEELKCACFMRRIYEEIEQKKDIFSRQCSLFLSNYIRVYSGYGPKRSGIRREVDEALRPGVYALIDACSVDDLQYLHTVFGEGPCRNTLASLLHDRKLNKYEGKV</sequence>
<evidence type="ECO:0000256" key="1">
    <source>
        <dbReference type="SAM" id="MobiDB-lite"/>
    </source>
</evidence>
<dbReference type="GO" id="GO:0042254">
    <property type="term" value="P:ribosome biogenesis"/>
    <property type="evidence" value="ECO:0007669"/>
    <property type="project" value="TreeGrafter"/>
</dbReference>
<dbReference type="PANTHER" id="PTHR15682:SF2">
    <property type="entry name" value="UNHEALTHY RIBOSOME BIOGENESIS PROTEIN 2 HOMOLOG"/>
    <property type="match status" value="1"/>
</dbReference>
<gene>
    <name evidence="3" type="ORF">HKW66_Vig0003490</name>
</gene>
<evidence type="ECO:0000259" key="2">
    <source>
        <dbReference type="Pfam" id="PF10441"/>
    </source>
</evidence>
<feature type="region of interest" description="Disordered" evidence="1">
    <location>
        <begin position="1"/>
        <end position="38"/>
    </location>
</feature>
<accession>A0A8T0LCI1</accession>
<dbReference type="EMBL" id="JABFOF010000001">
    <property type="protein sequence ID" value="KAG2409684.1"/>
    <property type="molecule type" value="Genomic_DNA"/>
</dbReference>
<dbReference type="Proteomes" id="UP000743370">
    <property type="component" value="Unassembled WGS sequence"/>
</dbReference>